<sequence length="92" mass="10587">MFVPNYSTKFEELSRYFPHYQSEDGEHSKCVKFINGLCPKIKQFPVLVNRMKIAKQGLCITRVWVLRGRRGLGAKSAKKPYYVLPSGKSGNY</sequence>
<comment type="caution">
    <text evidence="1">The sequence shown here is derived from an EMBL/GenBank/DDBJ whole genome shotgun (WGS) entry which is preliminary data.</text>
</comment>
<evidence type="ECO:0000313" key="1">
    <source>
        <dbReference type="EMBL" id="RDY06020.1"/>
    </source>
</evidence>
<organism evidence="1 2">
    <name type="scientific">Mucuna pruriens</name>
    <name type="common">Velvet bean</name>
    <name type="synonym">Dolichos pruriens</name>
    <dbReference type="NCBI Taxonomy" id="157652"/>
    <lineage>
        <taxon>Eukaryota</taxon>
        <taxon>Viridiplantae</taxon>
        <taxon>Streptophyta</taxon>
        <taxon>Embryophyta</taxon>
        <taxon>Tracheophyta</taxon>
        <taxon>Spermatophyta</taxon>
        <taxon>Magnoliopsida</taxon>
        <taxon>eudicotyledons</taxon>
        <taxon>Gunneridae</taxon>
        <taxon>Pentapetalae</taxon>
        <taxon>rosids</taxon>
        <taxon>fabids</taxon>
        <taxon>Fabales</taxon>
        <taxon>Fabaceae</taxon>
        <taxon>Papilionoideae</taxon>
        <taxon>50 kb inversion clade</taxon>
        <taxon>NPAAA clade</taxon>
        <taxon>indigoferoid/millettioid clade</taxon>
        <taxon>Phaseoleae</taxon>
        <taxon>Mucuna</taxon>
    </lineage>
</organism>
<dbReference type="EMBL" id="QJKJ01001763">
    <property type="protein sequence ID" value="RDY06020.1"/>
    <property type="molecule type" value="Genomic_DNA"/>
</dbReference>
<accession>A0A371HT93</accession>
<evidence type="ECO:0008006" key="3">
    <source>
        <dbReference type="Google" id="ProtNLM"/>
    </source>
</evidence>
<dbReference type="OrthoDB" id="1158383at2759"/>
<evidence type="ECO:0000313" key="2">
    <source>
        <dbReference type="Proteomes" id="UP000257109"/>
    </source>
</evidence>
<dbReference type="AlphaFoldDB" id="A0A371HT93"/>
<protein>
    <recommendedName>
        <fullName evidence="3">Retrotransposon gag domain-containing protein</fullName>
    </recommendedName>
</protein>
<keyword evidence="2" id="KW-1185">Reference proteome</keyword>
<gene>
    <name evidence="1" type="ORF">CR513_10070</name>
</gene>
<proteinExistence type="predicted"/>
<reference evidence="1" key="1">
    <citation type="submission" date="2018-05" db="EMBL/GenBank/DDBJ databases">
        <title>Draft genome of Mucuna pruriens seed.</title>
        <authorList>
            <person name="Nnadi N.E."/>
            <person name="Vos R."/>
            <person name="Hasami M.H."/>
            <person name="Devisetty U.K."/>
            <person name="Aguiy J.C."/>
        </authorList>
    </citation>
    <scope>NUCLEOTIDE SEQUENCE [LARGE SCALE GENOMIC DNA]</scope>
    <source>
        <strain evidence="1">JCA_2017</strain>
    </source>
</reference>
<feature type="non-terminal residue" evidence="1">
    <location>
        <position position="1"/>
    </location>
</feature>
<dbReference type="Proteomes" id="UP000257109">
    <property type="component" value="Unassembled WGS sequence"/>
</dbReference>
<name>A0A371HT93_MUCPR</name>